<accession>A0AAP0E1X7</accession>
<proteinExistence type="predicted"/>
<dbReference type="Proteomes" id="UP001417504">
    <property type="component" value="Unassembled WGS sequence"/>
</dbReference>
<dbReference type="EMBL" id="JBBNAE010000011">
    <property type="protein sequence ID" value="KAK9085086.1"/>
    <property type="molecule type" value="Genomic_DNA"/>
</dbReference>
<evidence type="ECO:0000313" key="2">
    <source>
        <dbReference type="Proteomes" id="UP001417504"/>
    </source>
</evidence>
<gene>
    <name evidence="1" type="ORF">Sjap_025497</name>
</gene>
<organism evidence="1 2">
    <name type="scientific">Stephania japonica</name>
    <dbReference type="NCBI Taxonomy" id="461633"/>
    <lineage>
        <taxon>Eukaryota</taxon>
        <taxon>Viridiplantae</taxon>
        <taxon>Streptophyta</taxon>
        <taxon>Embryophyta</taxon>
        <taxon>Tracheophyta</taxon>
        <taxon>Spermatophyta</taxon>
        <taxon>Magnoliopsida</taxon>
        <taxon>Ranunculales</taxon>
        <taxon>Menispermaceae</taxon>
        <taxon>Menispermoideae</taxon>
        <taxon>Cissampelideae</taxon>
        <taxon>Stephania</taxon>
    </lineage>
</organism>
<name>A0AAP0E1X7_9MAGN</name>
<dbReference type="AlphaFoldDB" id="A0AAP0E1X7"/>
<reference evidence="1 2" key="1">
    <citation type="submission" date="2024-01" db="EMBL/GenBank/DDBJ databases">
        <title>Genome assemblies of Stephania.</title>
        <authorList>
            <person name="Yang L."/>
        </authorList>
    </citation>
    <scope>NUCLEOTIDE SEQUENCE [LARGE SCALE GENOMIC DNA]</scope>
    <source>
        <strain evidence="1">QJT</strain>
        <tissue evidence="1">Leaf</tissue>
    </source>
</reference>
<keyword evidence="2" id="KW-1185">Reference proteome</keyword>
<protein>
    <submittedName>
        <fullName evidence="1">Uncharacterized protein</fullName>
    </submittedName>
</protein>
<comment type="caution">
    <text evidence="1">The sequence shown here is derived from an EMBL/GenBank/DDBJ whole genome shotgun (WGS) entry which is preliminary data.</text>
</comment>
<evidence type="ECO:0000313" key="1">
    <source>
        <dbReference type="EMBL" id="KAK9085086.1"/>
    </source>
</evidence>
<sequence>MHEWLHQRKKIVKHMDGCHLPFCHVSYLFLKKIENKEKYLEGILVVSGHQKTTASSAFQACMQ</sequence>